<feature type="domain" description="Glutamate synthase" evidence="2">
    <location>
        <begin position="644"/>
        <end position="704"/>
    </location>
</feature>
<dbReference type="InterPro" id="IPR002932">
    <property type="entry name" value="Glu_synthdom"/>
</dbReference>
<dbReference type="Proteomes" id="UP000716004">
    <property type="component" value="Unassembled WGS sequence"/>
</dbReference>
<dbReference type="Pfam" id="PF04898">
    <property type="entry name" value="Glu_syn_central"/>
    <property type="match status" value="1"/>
</dbReference>
<dbReference type="GO" id="GO:0006537">
    <property type="term" value="P:glutamate biosynthetic process"/>
    <property type="evidence" value="ECO:0007669"/>
    <property type="project" value="InterPro"/>
</dbReference>
<dbReference type="EMBL" id="JAGVSJ010000047">
    <property type="protein sequence ID" value="MBX8632661.1"/>
    <property type="molecule type" value="Genomic_DNA"/>
</dbReference>
<dbReference type="InterPro" id="IPR013785">
    <property type="entry name" value="Aldolase_TIM"/>
</dbReference>
<dbReference type="Pfam" id="PF01645">
    <property type="entry name" value="Glu_synthase"/>
    <property type="match status" value="2"/>
</dbReference>
<gene>
    <name evidence="4" type="ORF">J9259_09155</name>
</gene>
<organism evidence="4 5">
    <name type="scientific">Candidatus Sysuiplasma superficiale</name>
    <dbReference type="NCBI Taxonomy" id="2823368"/>
    <lineage>
        <taxon>Archaea</taxon>
        <taxon>Methanobacteriati</taxon>
        <taxon>Thermoplasmatota</taxon>
        <taxon>Thermoplasmata</taxon>
        <taxon>Candidatus Sysuiplasmatales</taxon>
        <taxon>Candidatus Sysuiplasmataceae</taxon>
        <taxon>Candidatus Sysuiplasma</taxon>
    </lineage>
</organism>
<proteinExistence type="inferred from homology"/>
<dbReference type="SUPFAM" id="SSF51395">
    <property type="entry name" value="FMN-linked oxidoreductases"/>
    <property type="match status" value="2"/>
</dbReference>
<dbReference type="InterPro" id="IPR006982">
    <property type="entry name" value="Glu_synth_centr_N"/>
</dbReference>
<dbReference type="GO" id="GO:0015930">
    <property type="term" value="F:glutamate synthase activity"/>
    <property type="evidence" value="ECO:0007669"/>
    <property type="project" value="InterPro"/>
</dbReference>
<evidence type="ECO:0000313" key="4">
    <source>
        <dbReference type="EMBL" id="MBX8632661.1"/>
    </source>
</evidence>
<dbReference type="Gene3D" id="3.20.20.70">
    <property type="entry name" value="Aldolase class I"/>
    <property type="match status" value="3"/>
</dbReference>
<evidence type="ECO:0000259" key="2">
    <source>
        <dbReference type="Pfam" id="PF01645"/>
    </source>
</evidence>
<reference evidence="4" key="1">
    <citation type="submission" date="2021-04" db="EMBL/GenBank/DDBJ databases">
        <title>Genomic insights into ecological role and evolution of a novel Thermoplasmata order Candidatus Sysuiplasmatales.</title>
        <authorList>
            <person name="Yuan Y."/>
        </authorList>
    </citation>
    <scope>NUCLEOTIDE SEQUENCE</scope>
    <source>
        <strain evidence="4">YP2-bin.285</strain>
    </source>
</reference>
<dbReference type="PANTHER" id="PTHR43819:SF1">
    <property type="entry name" value="ARCHAEAL-TYPE GLUTAMATE SYNTHASE [NADPH]"/>
    <property type="match status" value="1"/>
</dbReference>
<protein>
    <submittedName>
        <fullName evidence="4">FMN-binding glutamate synthase family protein</fullName>
    </submittedName>
</protein>
<evidence type="ECO:0000313" key="5">
    <source>
        <dbReference type="Proteomes" id="UP000716004"/>
    </source>
</evidence>
<dbReference type="AlphaFoldDB" id="A0A8J7YRQ2"/>
<feature type="domain" description="Glutamate synthase" evidence="2">
    <location>
        <begin position="86"/>
        <end position="390"/>
    </location>
</feature>
<accession>A0A8J7YRQ2</accession>
<comment type="similarity">
    <text evidence="1">Belongs to the glutamate synthase family.</text>
</comment>
<feature type="domain" description="Glutamate synthase central-N" evidence="3">
    <location>
        <begin position="465"/>
        <end position="512"/>
    </location>
</feature>
<sequence length="778" mass="83527">MLQNHIPKTSVEKYLRLPGTTRREFWSKWRIEHIRELASDGEARDTPFIPDAERGSRVLDRLSLIAGKGIDASTVDTSLDFCSGSELRLSAPIYLGDMSFGSLSGTPNVALAMAADCTRVIAGTGEGGLHPGVAGFRNITVQWASARFGVDLDVLRKGAAVVIKIGQGAKPGIGGHLPGIKVTEPISETRRIPKGMDAISPAPHHDIYSIEDLGQRIESLKAATGKPVFVKVAATNYIPYVASGIARMGAAGIIIDGAGAGTGAAPTVIKDNVGLPIELAVASTDEVLRREGLRENFTIVAAGRVSHPEDSVKLMALGADMTSLGTAALLALGCLMVKKCHLGYCPAALTNRIDEDMLKSLSLDWSVRLLTSFVHGWTKEIRQLMAYCGISNLKELIGNRSLLFARNINRETSSIIGLSSSFTAPDLNGHESIIERWFLTRHSKVWRQSAIIHLREMAGAGGKSAGEAHISSMGNSSPPFVEVPERITDFLVSDGAQVTRPSIDPYREEIEAETFVDGGKLRLSLPLYFSPLPRGTPVKFVKAVATASSRMGLLFDPGEDAAVLPLNINGRTLRLCRSRSEALDEIKELFGAHSVLSVRFNGIESLMLKCASSAGEIGRIMENTTMLLRADVVSIVVDEDMPSAEIPLELAVSLLDRLLTDKGLRGKFSLLTQGQFIRGAGDVFKLKALGADVVGLSRAAVVAAQPESRQDEPISMDILIERLENLVCGLSKEIRLLAGAAGISDISSSLTSNRELLRSVDLDPELRSKIAVKPAGYF</sequence>
<name>A0A8J7YRQ2_9ARCH</name>
<dbReference type="CDD" id="cd02808">
    <property type="entry name" value="GltS_FMN"/>
    <property type="match status" value="1"/>
</dbReference>
<evidence type="ECO:0000259" key="3">
    <source>
        <dbReference type="Pfam" id="PF04898"/>
    </source>
</evidence>
<evidence type="ECO:0000256" key="1">
    <source>
        <dbReference type="ARBA" id="ARBA00009716"/>
    </source>
</evidence>
<dbReference type="PANTHER" id="PTHR43819">
    <property type="entry name" value="ARCHAEAL-TYPE GLUTAMATE SYNTHASE [NADPH]"/>
    <property type="match status" value="1"/>
</dbReference>
<comment type="caution">
    <text evidence="4">The sequence shown here is derived from an EMBL/GenBank/DDBJ whole genome shotgun (WGS) entry which is preliminary data.</text>
</comment>